<feature type="compositionally biased region" description="Low complexity" evidence="5">
    <location>
        <begin position="320"/>
        <end position="335"/>
    </location>
</feature>
<feature type="compositionally biased region" description="Basic residues" evidence="5">
    <location>
        <begin position="429"/>
        <end position="444"/>
    </location>
</feature>
<reference evidence="8" key="1">
    <citation type="submission" date="2017-08" db="EMBL/GenBank/DDBJ databases">
        <authorList>
            <person name="Polle J.E."/>
            <person name="Barry K."/>
            <person name="Cushman J."/>
            <person name="Schmutz J."/>
            <person name="Tran D."/>
            <person name="Hathwaick L.T."/>
            <person name="Yim W.C."/>
            <person name="Jenkins J."/>
            <person name="Mckie-Krisberg Z.M."/>
            <person name="Prochnik S."/>
            <person name="Lindquist E."/>
            <person name="Dockter R.B."/>
            <person name="Adam C."/>
            <person name="Molina H."/>
            <person name="Bunkerborg J."/>
            <person name="Jin E."/>
            <person name="Buchheim M."/>
            <person name="Magnuson J."/>
        </authorList>
    </citation>
    <scope>NUCLEOTIDE SEQUENCE</scope>
    <source>
        <strain evidence="8">CCAP 19/18</strain>
    </source>
</reference>
<dbReference type="HAMAP" id="MF_00014">
    <property type="entry name" value="Ribosome_mat_RimM"/>
    <property type="match status" value="1"/>
</dbReference>
<keyword evidence="9" id="KW-1185">Reference proteome</keyword>
<feature type="domain" description="RimM N-terminal" evidence="6">
    <location>
        <begin position="89"/>
        <end position="188"/>
    </location>
</feature>
<dbReference type="Gene3D" id="2.30.30.240">
    <property type="entry name" value="PRC-barrel domain"/>
    <property type="match status" value="1"/>
</dbReference>
<evidence type="ECO:0000313" key="9">
    <source>
        <dbReference type="Proteomes" id="UP000815325"/>
    </source>
</evidence>
<dbReference type="EMBL" id="MU069806">
    <property type="protein sequence ID" value="KAF5833523.1"/>
    <property type="molecule type" value="Genomic_DNA"/>
</dbReference>
<keyword evidence="4" id="KW-0143">Chaperone</keyword>
<sequence>MIIKTETHLFTQQAPHRKKATTLPAIPCCTYSHYGHVRFTCDPTRPAHVACASARLNSLSRPSEDPSNRRQTLLPESDVLYKEGDFVEVGTVKGAFGIVGELRIDISTDNPKQRFRKGAKLYLQPPKPTGLLVQTLPKEQPLYQVVVQSSKVRILPKGQQMWLLKSGEVADRNTAEQLTGYRVLIPLSQREQLKDPDEFWVQDLVGCSVSLQEAPGQRIGVVVDIVSGTGTYDTMVVQLNLTHQDITSSTTRRCMVPFVKVMCPEVDLQRRAIVISPPEGLLDLVSKKPMGKKLKPEQQEAMLAELAAGQQPSLGRKRSAASTTTSESSSNSSRNGPMAASQQNSLAASIGSSSSSSEGPTSQSLFTASQQADSALEEDDDPEFDDDEEEEEGEEEEVVEEQEGGSRGKLDSERWRLRRRLGASFAARGRGRPGVRRLRGRRGLSRGSSEEADSDAE</sequence>
<keyword evidence="2" id="KW-0690">Ribosome biogenesis</keyword>
<dbReference type="NCBIfam" id="TIGR02273">
    <property type="entry name" value="16S_RimM"/>
    <property type="match status" value="1"/>
</dbReference>
<keyword evidence="3" id="KW-0698">rRNA processing</keyword>
<feature type="compositionally biased region" description="Basic and acidic residues" evidence="5">
    <location>
        <begin position="404"/>
        <end position="415"/>
    </location>
</feature>
<dbReference type="Pfam" id="PF01782">
    <property type="entry name" value="RimM"/>
    <property type="match status" value="1"/>
</dbReference>
<feature type="domain" description="Ribosome maturation factor RimM PRC barrel" evidence="7">
    <location>
        <begin position="202"/>
        <end position="281"/>
    </location>
</feature>
<feature type="compositionally biased region" description="Low complexity" evidence="5">
    <location>
        <begin position="345"/>
        <end position="364"/>
    </location>
</feature>
<evidence type="ECO:0000256" key="2">
    <source>
        <dbReference type="ARBA" id="ARBA00022517"/>
    </source>
</evidence>
<evidence type="ECO:0000256" key="3">
    <source>
        <dbReference type="ARBA" id="ARBA00022552"/>
    </source>
</evidence>
<dbReference type="InterPro" id="IPR036976">
    <property type="entry name" value="RimM_N_sf"/>
</dbReference>
<evidence type="ECO:0000256" key="1">
    <source>
        <dbReference type="ARBA" id="ARBA00022490"/>
    </source>
</evidence>
<proteinExistence type="inferred from homology"/>
<gene>
    <name evidence="8" type="ORF">DUNSADRAFT_10174</name>
</gene>
<evidence type="ECO:0000256" key="5">
    <source>
        <dbReference type="SAM" id="MobiDB-lite"/>
    </source>
</evidence>
<evidence type="ECO:0000313" key="8">
    <source>
        <dbReference type="EMBL" id="KAF5833523.1"/>
    </source>
</evidence>
<accession>A0ABQ7GFZ0</accession>
<dbReference type="PANTHER" id="PTHR33692:SF1">
    <property type="entry name" value="RIBOSOME MATURATION FACTOR RIMM"/>
    <property type="match status" value="1"/>
</dbReference>
<dbReference type="InterPro" id="IPR002676">
    <property type="entry name" value="RimM_N"/>
</dbReference>
<feature type="compositionally biased region" description="Acidic residues" evidence="5">
    <location>
        <begin position="375"/>
        <end position="403"/>
    </location>
</feature>
<dbReference type="Gene3D" id="2.40.30.60">
    <property type="entry name" value="RimM"/>
    <property type="match status" value="1"/>
</dbReference>
<name>A0ABQ7GFZ0_DUNSA</name>
<dbReference type="InterPro" id="IPR009000">
    <property type="entry name" value="Transl_B-barrel_sf"/>
</dbReference>
<dbReference type="InterPro" id="IPR011033">
    <property type="entry name" value="PRC_barrel-like_sf"/>
</dbReference>
<protein>
    <submittedName>
        <fullName evidence="8">Uncharacterized protein</fullName>
    </submittedName>
</protein>
<dbReference type="SUPFAM" id="SSF50447">
    <property type="entry name" value="Translation proteins"/>
    <property type="match status" value="1"/>
</dbReference>
<dbReference type="InterPro" id="IPR056792">
    <property type="entry name" value="PRC_RimM"/>
</dbReference>
<evidence type="ECO:0000256" key="4">
    <source>
        <dbReference type="ARBA" id="ARBA00023186"/>
    </source>
</evidence>
<dbReference type="InterPro" id="IPR011961">
    <property type="entry name" value="RimM"/>
</dbReference>
<evidence type="ECO:0000259" key="6">
    <source>
        <dbReference type="Pfam" id="PF01782"/>
    </source>
</evidence>
<dbReference type="Proteomes" id="UP000815325">
    <property type="component" value="Unassembled WGS sequence"/>
</dbReference>
<dbReference type="PANTHER" id="PTHR33692">
    <property type="entry name" value="RIBOSOME MATURATION FACTOR RIMM"/>
    <property type="match status" value="1"/>
</dbReference>
<evidence type="ECO:0000259" key="7">
    <source>
        <dbReference type="Pfam" id="PF24986"/>
    </source>
</evidence>
<dbReference type="Pfam" id="PF24986">
    <property type="entry name" value="PRC_RimM"/>
    <property type="match status" value="1"/>
</dbReference>
<dbReference type="SUPFAM" id="SSF50346">
    <property type="entry name" value="PRC-barrel domain"/>
    <property type="match status" value="1"/>
</dbReference>
<comment type="caution">
    <text evidence="8">The sequence shown here is derived from an EMBL/GenBank/DDBJ whole genome shotgun (WGS) entry which is preliminary data.</text>
</comment>
<organism evidence="8 9">
    <name type="scientific">Dunaliella salina</name>
    <name type="common">Green alga</name>
    <name type="synonym">Protococcus salinus</name>
    <dbReference type="NCBI Taxonomy" id="3046"/>
    <lineage>
        <taxon>Eukaryota</taxon>
        <taxon>Viridiplantae</taxon>
        <taxon>Chlorophyta</taxon>
        <taxon>core chlorophytes</taxon>
        <taxon>Chlorophyceae</taxon>
        <taxon>CS clade</taxon>
        <taxon>Chlamydomonadales</taxon>
        <taxon>Dunaliellaceae</taxon>
        <taxon>Dunaliella</taxon>
    </lineage>
</organism>
<keyword evidence="1" id="KW-0963">Cytoplasm</keyword>
<feature type="region of interest" description="Disordered" evidence="5">
    <location>
        <begin position="306"/>
        <end position="457"/>
    </location>
</feature>